<dbReference type="AlphaFoldDB" id="A0A165R291"/>
<evidence type="ECO:0000256" key="1">
    <source>
        <dbReference type="ARBA" id="ARBA00022801"/>
    </source>
</evidence>
<dbReference type="GO" id="GO:0000272">
    <property type="term" value="P:polysaccharide catabolic process"/>
    <property type="evidence" value="ECO:0007669"/>
    <property type="project" value="TreeGrafter"/>
</dbReference>
<feature type="signal peptide" evidence="3">
    <location>
        <begin position="1"/>
        <end position="18"/>
    </location>
</feature>
<keyword evidence="3" id="KW-0732">Signal</keyword>
<sequence length="453" mass="49143">MTALTILSLVVSAASVVAGSFSSPPVELYSPLVAEKVLSTAQSPPSPMQYPEYTDREAGKWLYFVPDTWTTGFFPATLYALYERAELCNWGADNASQWLALGRQWSTAEVPLETNNTLEHDVGFVSFPFMDELGVDSDNQTAITAVNQFAADLAARFNPVVGCTRSWDTSDPVDFEVIIDNMMNLEVFFASAALTGNQTLIDMATSHANKTMQNHVRSDGSSFHVVEYNTTTGDVIARFTAQGYSNSSTWSRGQAWGIYGFANMYNHTKISDYLETSRRMASYFLSNLPEDGVVPWDFNAPLVPPRPADSSAAMIATNGLLLLAQQESSLSPPNTTGYNYYVESALQLLSNNTKLAWRPSWQSLLANGTVDNPEQNNLTGIVYGDYYFVRAGNELVSMNISTCSGDILSSTNGSGSPTSSGSPQASQTSDALSNRIGQLTYSGLSLLALLALA</sequence>
<gene>
    <name evidence="4" type="ORF">DAEQUDRAFT_668368</name>
</gene>
<feature type="chain" id="PRO_5007865492" evidence="3">
    <location>
        <begin position="19"/>
        <end position="453"/>
    </location>
</feature>
<proteinExistence type="inferred from homology"/>
<dbReference type="SUPFAM" id="SSF48208">
    <property type="entry name" value="Six-hairpin glycosidases"/>
    <property type="match status" value="1"/>
</dbReference>
<dbReference type="InterPro" id="IPR012341">
    <property type="entry name" value="6hp_glycosidase-like_sf"/>
</dbReference>
<dbReference type="InterPro" id="IPR052369">
    <property type="entry name" value="UG_Glycosaminoglycan_Hydrolase"/>
</dbReference>
<keyword evidence="5" id="KW-1185">Reference proteome</keyword>
<dbReference type="PANTHER" id="PTHR36845">
    <property type="entry name" value="HYDROLASE, PUTATIVE (AFU_ORTHOLOGUE AFUA_7G05090)-RELATED"/>
    <property type="match status" value="1"/>
</dbReference>
<dbReference type="Proteomes" id="UP000076727">
    <property type="component" value="Unassembled WGS sequence"/>
</dbReference>
<dbReference type="GO" id="GO:0052757">
    <property type="term" value="F:chondroitin hydrolase activity"/>
    <property type="evidence" value="ECO:0007669"/>
    <property type="project" value="TreeGrafter"/>
</dbReference>
<accession>A0A165R291</accession>
<organism evidence="4 5">
    <name type="scientific">Daedalea quercina L-15889</name>
    <dbReference type="NCBI Taxonomy" id="1314783"/>
    <lineage>
        <taxon>Eukaryota</taxon>
        <taxon>Fungi</taxon>
        <taxon>Dikarya</taxon>
        <taxon>Basidiomycota</taxon>
        <taxon>Agaricomycotina</taxon>
        <taxon>Agaricomycetes</taxon>
        <taxon>Polyporales</taxon>
        <taxon>Fomitopsis</taxon>
    </lineage>
</organism>
<evidence type="ECO:0000256" key="3">
    <source>
        <dbReference type="SAM" id="SignalP"/>
    </source>
</evidence>
<dbReference type="PANTHER" id="PTHR36845:SF1">
    <property type="entry name" value="HYDROLASE, PUTATIVE (AFU_ORTHOLOGUE AFUA_7G05090)-RELATED"/>
    <property type="match status" value="1"/>
</dbReference>
<comment type="similarity">
    <text evidence="2">Belongs to the glycosyl hydrolase 88 family.</text>
</comment>
<keyword evidence="1 4" id="KW-0378">Hydrolase</keyword>
<dbReference type="OrthoDB" id="2317065at2759"/>
<name>A0A165R291_9APHY</name>
<evidence type="ECO:0000256" key="2">
    <source>
        <dbReference type="ARBA" id="ARBA00038358"/>
    </source>
</evidence>
<dbReference type="STRING" id="1314783.A0A165R291"/>
<dbReference type="EMBL" id="KV429053">
    <property type="protein sequence ID" value="KZT70203.1"/>
    <property type="molecule type" value="Genomic_DNA"/>
</dbReference>
<protein>
    <submittedName>
        <fullName evidence="4">Glycoside hydrolase family 88 protein</fullName>
    </submittedName>
</protein>
<dbReference type="Gene3D" id="1.50.10.10">
    <property type="match status" value="1"/>
</dbReference>
<evidence type="ECO:0000313" key="4">
    <source>
        <dbReference type="EMBL" id="KZT70203.1"/>
    </source>
</evidence>
<evidence type="ECO:0000313" key="5">
    <source>
        <dbReference type="Proteomes" id="UP000076727"/>
    </source>
</evidence>
<dbReference type="InterPro" id="IPR008928">
    <property type="entry name" value="6-hairpin_glycosidase_sf"/>
</dbReference>
<reference evidence="4 5" key="1">
    <citation type="journal article" date="2016" name="Mol. Biol. Evol.">
        <title>Comparative Genomics of Early-Diverging Mushroom-Forming Fungi Provides Insights into the Origins of Lignocellulose Decay Capabilities.</title>
        <authorList>
            <person name="Nagy L.G."/>
            <person name="Riley R."/>
            <person name="Tritt A."/>
            <person name="Adam C."/>
            <person name="Daum C."/>
            <person name="Floudas D."/>
            <person name="Sun H."/>
            <person name="Yadav J.S."/>
            <person name="Pangilinan J."/>
            <person name="Larsson K.H."/>
            <person name="Matsuura K."/>
            <person name="Barry K."/>
            <person name="Labutti K."/>
            <person name="Kuo R."/>
            <person name="Ohm R.A."/>
            <person name="Bhattacharya S.S."/>
            <person name="Shirouzu T."/>
            <person name="Yoshinaga Y."/>
            <person name="Martin F.M."/>
            <person name="Grigoriev I.V."/>
            <person name="Hibbett D.S."/>
        </authorList>
    </citation>
    <scope>NUCLEOTIDE SEQUENCE [LARGE SCALE GENOMIC DNA]</scope>
    <source>
        <strain evidence="4 5">L-15889</strain>
    </source>
</reference>